<dbReference type="SUPFAM" id="SSF52540">
    <property type="entry name" value="P-loop containing nucleoside triphosphate hydrolases"/>
    <property type="match status" value="1"/>
</dbReference>
<dbReference type="PANTHER" id="PTHR42961:SF2">
    <property type="entry name" value="IRON-SULFUR PROTEIN NUBPL"/>
    <property type="match status" value="1"/>
</dbReference>
<protein>
    <submittedName>
        <fullName evidence="3">Iron-sulfur cluster carrier protein</fullName>
    </submittedName>
</protein>
<keyword evidence="4" id="KW-1185">Reference proteome</keyword>
<comment type="caution">
    <text evidence="3">The sequence shown here is derived from an EMBL/GenBank/DDBJ whole genome shotgun (WGS) entry which is preliminary data.</text>
</comment>
<evidence type="ECO:0000256" key="2">
    <source>
        <dbReference type="ARBA" id="ARBA00022840"/>
    </source>
</evidence>
<evidence type="ECO:0000256" key="1">
    <source>
        <dbReference type="ARBA" id="ARBA00022741"/>
    </source>
</evidence>
<keyword evidence="2" id="KW-0067">ATP-binding</keyword>
<dbReference type="PANTHER" id="PTHR42961">
    <property type="entry name" value="IRON-SULFUR PROTEIN NUBPL"/>
    <property type="match status" value="1"/>
</dbReference>
<dbReference type="EMBL" id="QFFZ01000009">
    <property type="protein sequence ID" value="TEB12046.1"/>
    <property type="molecule type" value="Genomic_DNA"/>
</dbReference>
<dbReference type="InterPro" id="IPR033756">
    <property type="entry name" value="YlxH/NBP35"/>
</dbReference>
<dbReference type="AlphaFoldDB" id="A0A4Y7RTH2"/>
<dbReference type="Pfam" id="PF10609">
    <property type="entry name" value="ParA"/>
    <property type="match status" value="1"/>
</dbReference>
<organism evidence="3 4">
    <name type="scientific">Pelotomaculum propionicicum</name>
    <dbReference type="NCBI Taxonomy" id="258475"/>
    <lineage>
        <taxon>Bacteria</taxon>
        <taxon>Bacillati</taxon>
        <taxon>Bacillota</taxon>
        <taxon>Clostridia</taxon>
        <taxon>Eubacteriales</taxon>
        <taxon>Desulfotomaculaceae</taxon>
        <taxon>Pelotomaculum</taxon>
    </lineage>
</organism>
<reference evidence="3 4" key="1">
    <citation type="journal article" date="2018" name="Environ. Microbiol.">
        <title>Novel energy conservation strategies and behaviour of Pelotomaculum schinkii driving syntrophic propionate catabolism.</title>
        <authorList>
            <person name="Hidalgo-Ahumada C.A.P."/>
            <person name="Nobu M.K."/>
            <person name="Narihiro T."/>
            <person name="Tamaki H."/>
            <person name="Liu W.T."/>
            <person name="Kamagata Y."/>
            <person name="Stams A.J.M."/>
            <person name="Imachi H."/>
            <person name="Sousa D.Z."/>
        </authorList>
    </citation>
    <scope>NUCLEOTIDE SEQUENCE [LARGE SCALE GENOMIC DNA]</scope>
    <source>
        <strain evidence="3 4">MGP</strain>
    </source>
</reference>
<dbReference type="GO" id="GO:0051539">
    <property type="term" value="F:4 iron, 4 sulfur cluster binding"/>
    <property type="evidence" value="ECO:0007669"/>
    <property type="project" value="TreeGrafter"/>
</dbReference>
<sequence>MMDPRLNVINKRFQNVKKIIAVSGGKGGIGKSQTAASLALCLAKHNYRTGLLDLDFCGPSTHVILGVEGIYPEEEKGIVPPKFNGISFMSITYYTGNNPSPLRGSEISNAIIEILAITRWEDLDFLIIDMPPGTGDPVLDVIRLIKRVEFLLVTTPSRVAQEVLKRELKVLNELGITVIGILENMKTKKGSQVASELLNLGVPFLGSIDFDYDLEDALGSPAKLLQTDFAAQLDQIISQKCL</sequence>
<dbReference type="InterPro" id="IPR044304">
    <property type="entry name" value="NUBPL-like"/>
</dbReference>
<dbReference type="Gene3D" id="3.40.50.300">
    <property type="entry name" value="P-loop containing nucleotide triphosphate hydrolases"/>
    <property type="match status" value="1"/>
</dbReference>
<dbReference type="InterPro" id="IPR027417">
    <property type="entry name" value="P-loop_NTPase"/>
</dbReference>
<dbReference type="PROSITE" id="PS01215">
    <property type="entry name" value="MRP"/>
    <property type="match status" value="1"/>
</dbReference>
<dbReference type="GO" id="GO:0016226">
    <property type="term" value="P:iron-sulfur cluster assembly"/>
    <property type="evidence" value="ECO:0007669"/>
    <property type="project" value="InterPro"/>
</dbReference>
<evidence type="ECO:0000313" key="3">
    <source>
        <dbReference type="EMBL" id="TEB12046.1"/>
    </source>
</evidence>
<dbReference type="Proteomes" id="UP000297597">
    <property type="component" value="Unassembled WGS sequence"/>
</dbReference>
<dbReference type="InterPro" id="IPR000808">
    <property type="entry name" value="Mrp-like_CS"/>
</dbReference>
<proteinExistence type="predicted"/>
<evidence type="ECO:0000313" key="4">
    <source>
        <dbReference type="Proteomes" id="UP000297597"/>
    </source>
</evidence>
<dbReference type="GO" id="GO:0005524">
    <property type="term" value="F:ATP binding"/>
    <property type="evidence" value="ECO:0007669"/>
    <property type="project" value="UniProtKB-KW"/>
</dbReference>
<name>A0A4Y7RTH2_9FIRM</name>
<gene>
    <name evidence="3" type="primary">apbC_2</name>
    <name evidence="3" type="ORF">Pmgp_01202</name>
</gene>
<keyword evidence="1" id="KW-0547">Nucleotide-binding</keyword>
<accession>A0A4Y7RTH2</accession>
<dbReference type="RefSeq" id="WP_243119745.1">
    <property type="nucleotide sequence ID" value="NZ_QFFZ01000009.1"/>
</dbReference>